<reference evidence="2" key="1">
    <citation type="journal article" date="2012" name="Nature">
        <title>The oyster genome reveals stress adaptation and complexity of shell formation.</title>
        <authorList>
            <person name="Zhang G."/>
            <person name="Fang X."/>
            <person name="Guo X."/>
            <person name="Li L."/>
            <person name="Luo R."/>
            <person name="Xu F."/>
            <person name="Yang P."/>
            <person name="Zhang L."/>
            <person name="Wang X."/>
            <person name="Qi H."/>
            <person name="Xiong Z."/>
            <person name="Que H."/>
            <person name="Xie Y."/>
            <person name="Holland P.W."/>
            <person name="Paps J."/>
            <person name="Zhu Y."/>
            <person name="Wu F."/>
            <person name="Chen Y."/>
            <person name="Wang J."/>
            <person name="Peng C."/>
            <person name="Meng J."/>
            <person name="Yang L."/>
            <person name="Liu J."/>
            <person name="Wen B."/>
            <person name="Zhang N."/>
            <person name="Huang Z."/>
            <person name="Zhu Q."/>
            <person name="Feng Y."/>
            <person name="Mount A."/>
            <person name="Hedgecock D."/>
            <person name="Xu Z."/>
            <person name="Liu Y."/>
            <person name="Domazet-Loso T."/>
            <person name="Du Y."/>
            <person name="Sun X."/>
            <person name="Zhang S."/>
            <person name="Liu B."/>
            <person name="Cheng P."/>
            <person name="Jiang X."/>
            <person name="Li J."/>
            <person name="Fan D."/>
            <person name="Wang W."/>
            <person name="Fu W."/>
            <person name="Wang T."/>
            <person name="Wang B."/>
            <person name="Zhang J."/>
            <person name="Peng Z."/>
            <person name="Li Y."/>
            <person name="Li N."/>
            <person name="Wang J."/>
            <person name="Chen M."/>
            <person name="He Y."/>
            <person name="Tan F."/>
            <person name="Song X."/>
            <person name="Zheng Q."/>
            <person name="Huang R."/>
            <person name="Yang H."/>
            <person name="Du X."/>
            <person name="Chen L."/>
            <person name="Yang M."/>
            <person name="Gaffney P.M."/>
            <person name="Wang S."/>
            <person name="Luo L."/>
            <person name="She Z."/>
            <person name="Ming Y."/>
            <person name="Huang W."/>
            <person name="Zhang S."/>
            <person name="Huang B."/>
            <person name="Zhang Y."/>
            <person name="Qu T."/>
            <person name="Ni P."/>
            <person name="Miao G."/>
            <person name="Wang J."/>
            <person name="Wang Q."/>
            <person name="Steinberg C.E."/>
            <person name="Wang H."/>
            <person name="Li N."/>
            <person name="Qian L."/>
            <person name="Zhang G."/>
            <person name="Li Y."/>
            <person name="Yang H."/>
            <person name="Liu X."/>
            <person name="Wang J."/>
            <person name="Yin Y."/>
            <person name="Wang J."/>
        </authorList>
    </citation>
    <scope>NUCLEOTIDE SEQUENCE [LARGE SCALE GENOMIC DNA]</scope>
    <source>
        <strain evidence="2">05x7-T-G4-1.051#20</strain>
    </source>
</reference>
<proteinExistence type="predicted"/>
<feature type="compositionally biased region" description="Polar residues" evidence="1">
    <location>
        <begin position="28"/>
        <end position="51"/>
    </location>
</feature>
<evidence type="ECO:0000313" key="2">
    <source>
        <dbReference type="EMBL" id="EKC17638.1"/>
    </source>
</evidence>
<dbReference type="InParanoid" id="K1P7V2"/>
<gene>
    <name evidence="2" type="ORF">CGI_10000419</name>
</gene>
<dbReference type="EMBL" id="JH822381">
    <property type="protein sequence ID" value="EKC17638.1"/>
    <property type="molecule type" value="Genomic_DNA"/>
</dbReference>
<dbReference type="HOGENOM" id="CLU_1549115_0_0_1"/>
<name>K1P7V2_MAGGI</name>
<feature type="region of interest" description="Disordered" evidence="1">
    <location>
        <begin position="15"/>
        <end position="57"/>
    </location>
</feature>
<organism evidence="2">
    <name type="scientific">Magallana gigas</name>
    <name type="common">Pacific oyster</name>
    <name type="synonym">Crassostrea gigas</name>
    <dbReference type="NCBI Taxonomy" id="29159"/>
    <lineage>
        <taxon>Eukaryota</taxon>
        <taxon>Metazoa</taxon>
        <taxon>Spiralia</taxon>
        <taxon>Lophotrochozoa</taxon>
        <taxon>Mollusca</taxon>
        <taxon>Bivalvia</taxon>
        <taxon>Autobranchia</taxon>
        <taxon>Pteriomorphia</taxon>
        <taxon>Ostreida</taxon>
        <taxon>Ostreoidea</taxon>
        <taxon>Ostreidae</taxon>
        <taxon>Magallana</taxon>
    </lineage>
</organism>
<protein>
    <submittedName>
        <fullName evidence="2">Uncharacterized protein</fullName>
    </submittedName>
</protein>
<accession>K1P7V2</accession>
<evidence type="ECO:0000256" key="1">
    <source>
        <dbReference type="SAM" id="MobiDB-lite"/>
    </source>
</evidence>
<dbReference type="AlphaFoldDB" id="K1P7V2"/>
<sequence>MQNSPSVTYAMVVNSPQENKSCSESKQSHSYNAFTADSKQKPSTLNDVFTNQDRDSEVDTDVAAKDNTPNSFKGYTFVRKKHTPSNRVVLANIKARDTTVEKVKEDIASWCHNKNVNVFSIFLLANHSARRYPTFVIRVNIDEKDYNKTLEPDFWPDTISARDWILRNETTNR</sequence>